<organism evidence="5 6">
    <name type="scientific">Crotalaria pallida</name>
    <name type="common">Smooth rattlebox</name>
    <name type="synonym">Crotalaria striata</name>
    <dbReference type="NCBI Taxonomy" id="3830"/>
    <lineage>
        <taxon>Eukaryota</taxon>
        <taxon>Viridiplantae</taxon>
        <taxon>Streptophyta</taxon>
        <taxon>Embryophyta</taxon>
        <taxon>Tracheophyta</taxon>
        <taxon>Spermatophyta</taxon>
        <taxon>Magnoliopsida</taxon>
        <taxon>eudicotyledons</taxon>
        <taxon>Gunneridae</taxon>
        <taxon>Pentapetalae</taxon>
        <taxon>rosids</taxon>
        <taxon>fabids</taxon>
        <taxon>Fabales</taxon>
        <taxon>Fabaceae</taxon>
        <taxon>Papilionoideae</taxon>
        <taxon>50 kb inversion clade</taxon>
        <taxon>genistoids sensu lato</taxon>
        <taxon>core genistoids</taxon>
        <taxon>Crotalarieae</taxon>
        <taxon>Crotalaria</taxon>
    </lineage>
</organism>
<dbReference type="GO" id="GO:0008311">
    <property type="term" value="F:double-stranded DNA 3'-5' DNA exonuclease activity"/>
    <property type="evidence" value="ECO:0007669"/>
    <property type="project" value="TreeGrafter"/>
</dbReference>
<name>A0AAN9FG73_CROPI</name>
<keyword evidence="4" id="KW-0460">Magnesium</keyword>
<dbReference type="PANTHER" id="PTHR22748:SF11">
    <property type="entry name" value="OS07G0184032 PROTEIN"/>
    <property type="match status" value="1"/>
</dbReference>
<dbReference type="GO" id="GO:0003906">
    <property type="term" value="F:DNA-(apurinic or apyrimidinic site) endonuclease activity"/>
    <property type="evidence" value="ECO:0007669"/>
    <property type="project" value="TreeGrafter"/>
</dbReference>
<evidence type="ECO:0000256" key="1">
    <source>
        <dbReference type="ARBA" id="ARBA00001946"/>
    </source>
</evidence>
<dbReference type="PANTHER" id="PTHR22748">
    <property type="entry name" value="AP ENDONUCLEASE"/>
    <property type="match status" value="1"/>
</dbReference>
<dbReference type="GO" id="GO:0006284">
    <property type="term" value="P:base-excision repair"/>
    <property type="evidence" value="ECO:0007669"/>
    <property type="project" value="TreeGrafter"/>
</dbReference>
<sequence>MIWIYMCLLDYLNKINAFIFNIEAIDDDVGVESETFSWFGSEERWVEEHDDGGCFAREVAAEDEEGGIFLNSNCENLEVTVSKKVEVVEEGEVGVTREVVMEGSGVEEWGVVSILERNKEVDLGLGEAQLQEIDLLLGSQMGSGVNSKNETLFMGVVSKFTGKEIDLCQNEDKGYDIPVHVEACLEREKETIDAALLISLDENEWLGDAALVDLVGGAAGARDAAGALVDLVGGATGARAATDPLLSFDENAWLGDAAPVDLVGGAAGGAGVEAGSCDMVWDGSVKVRSKSKNQKKNRGSMVKKRRKKKCLLPSYFKKKKTRKQNGEVELSMHQEHLDCEGKLVPGDIKSCDNERELEIVLECGNPVEDARRLWEMGKELGVLSVVGDEPVIRKLTLLEMNALGIVVEGEDGGRAKRKEIRKLARSVAAEFVCLQETKLVSADRESCRRIWYDGDDFDFIAFPADGNSGGLLSIWRRSCFTMLRYEVGVGFIIVEGVWGDCVESCCIVNVYGPCNDADRAFLWSTLIQWKSFFFAHYGVWWEILMQFWTVRREKEGVQ</sequence>
<reference evidence="5 6" key="1">
    <citation type="submission" date="2024-01" db="EMBL/GenBank/DDBJ databases">
        <title>The genomes of 5 underutilized Papilionoideae crops provide insights into root nodulation and disease resistanc.</title>
        <authorList>
            <person name="Yuan L."/>
        </authorList>
    </citation>
    <scope>NUCLEOTIDE SEQUENCE [LARGE SCALE GENOMIC DNA]</scope>
    <source>
        <strain evidence="5">ZHUSHIDOU_FW_LH</strain>
        <tissue evidence="5">Leaf</tissue>
    </source>
</reference>
<comment type="caution">
    <text evidence="5">The sequence shown here is derived from an EMBL/GenBank/DDBJ whole genome shotgun (WGS) entry which is preliminary data.</text>
</comment>
<evidence type="ECO:0000256" key="2">
    <source>
        <dbReference type="ARBA" id="ARBA00022723"/>
    </source>
</evidence>
<dbReference type="Gene3D" id="3.60.10.10">
    <property type="entry name" value="Endonuclease/exonuclease/phosphatase"/>
    <property type="match status" value="1"/>
</dbReference>
<gene>
    <name evidence="5" type="ORF">RIF29_15859</name>
</gene>
<evidence type="ECO:0000313" key="5">
    <source>
        <dbReference type="EMBL" id="KAK7274761.1"/>
    </source>
</evidence>
<proteinExistence type="predicted"/>
<dbReference type="SUPFAM" id="SSF56219">
    <property type="entry name" value="DNase I-like"/>
    <property type="match status" value="1"/>
</dbReference>
<dbReference type="GO" id="GO:0005634">
    <property type="term" value="C:nucleus"/>
    <property type="evidence" value="ECO:0007669"/>
    <property type="project" value="TreeGrafter"/>
</dbReference>
<comment type="cofactor">
    <cofactor evidence="1">
        <name>Mg(2+)</name>
        <dbReference type="ChEBI" id="CHEBI:18420"/>
    </cofactor>
</comment>
<keyword evidence="2" id="KW-0479">Metal-binding</keyword>
<keyword evidence="3" id="KW-0378">Hydrolase</keyword>
<dbReference type="GO" id="GO:0046872">
    <property type="term" value="F:metal ion binding"/>
    <property type="evidence" value="ECO:0007669"/>
    <property type="project" value="UniProtKB-KW"/>
</dbReference>
<evidence type="ECO:0000256" key="3">
    <source>
        <dbReference type="ARBA" id="ARBA00022801"/>
    </source>
</evidence>
<evidence type="ECO:0000313" key="6">
    <source>
        <dbReference type="Proteomes" id="UP001372338"/>
    </source>
</evidence>
<protein>
    <submittedName>
        <fullName evidence="5">Uncharacterized protein</fullName>
    </submittedName>
</protein>
<evidence type="ECO:0000256" key="4">
    <source>
        <dbReference type="ARBA" id="ARBA00022842"/>
    </source>
</evidence>
<keyword evidence="6" id="KW-1185">Reference proteome</keyword>
<dbReference type="GO" id="GO:0008081">
    <property type="term" value="F:phosphoric diester hydrolase activity"/>
    <property type="evidence" value="ECO:0007669"/>
    <property type="project" value="TreeGrafter"/>
</dbReference>
<dbReference type="Proteomes" id="UP001372338">
    <property type="component" value="Unassembled WGS sequence"/>
</dbReference>
<dbReference type="InterPro" id="IPR004808">
    <property type="entry name" value="AP_endonuc_1"/>
</dbReference>
<dbReference type="AlphaFoldDB" id="A0AAN9FG73"/>
<dbReference type="EMBL" id="JAYWIO010000003">
    <property type="protein sequence ID" value="KAK7274761.1"/>
    <property type="molecule type" value="Genomic_DNA"/>
</dbReference>
<accession>A0AAN9FG73</accession>
<dbReference type="InterPro" id="IPR036691">
    <property type="entry name" value="Endo/exonu/phosph_ase_sf"/>
</dbReference>